<dbReference type="KEGG" id="rlc:K227x_28030"/>
<feature type="transmembrane region" description="Helical" evidence="1">
    <location>
        <begin position="6"/>
        <end position="25"/>
    </location>
</feature>
<feature type="transmembrane region" description="Helical" evidence="1">
    <location>
        <begin position="178"/>
        <end position="196"/>
    </location>
</feature>
<keyword evidence="3" id="KW-1185">Reference proteome</keyword>
<reference evidence="2 3" key="1">
    <citation type="submission" date="2019-02" db="EMBL/GenBank/DDBJ databases">
        <title>Deep-cultivation of Planctomycetes and their phenomic and genomic characterization uncovers novel biology.</title>
        <authorList>
            <person name="Wiegand S."/>
            <person name="Jogler M."/>
            <person name="Boedeker C."/>
            <person name="Pinto D."/>
            <person name="Vollmers J."/>
            <person name="Rivas-Marin E."/>
            <person name="Kohn T."/>
            <person name="Peeters S.H."/>
            <person name="Heuer A."/>
            <person name="Rast P."/>
            <person name="Oberbeckmann S."/>
            <person name="Bunk B."/>
            <person name="Jeske O."/>
            <person name="Meyerdierks A."/>
            <person name="Storesund J.E."/>
            <person name="Kallscheuer N."/>
            <person name="Luecker S."/>
            <person name="Lage O.M."/>
            <person name="Pohl T."/>
            <person name="Merkel B.J."/>
            <person name="Hornburger P."/>
            <person name="Mueller R.-W."/>
            <person name="Bruemmer F."/>
            <person name="Labrenz M."/>
            <person name="Spormann A.M."/>
            <person name="Op den Camp H."/>
            <person name="Overmann J."/>
            <person name="Amann R."/>
            <person name="Jetten M.S.M."/>
            <person name="Mascher T."/>
            <person name="Medema M.H."/>
            <person name="Devos D.P."/>
            <person name="Kaster A.-K."/>
            <person name="Ovreas L."/>
            <person name="Rohde M."/>
            <person name="Galperin M.Y."/>
            <person name="Jogler C."/>
        </authorList>
    </citation>
    <scope>NUCLEOTIDE SEQUENCE [LARGE SCALE GENOMIC DNA]</scope>
    <source>
        <strain evidence="2 3">K22_7</strain>
    </source>
</reference>
<protein>
    <submittedName>
        <fullName evidence="2">Uncharacterized protein</fullName>
    </submittedName>
</protein>
<dbReference type="EMBL" id="CP036525">
    <property type="protein sequence ID" value="QDT04412.1"/>
    <property type="molecule type" value="Genomic_DNA"/>
</dbReference>
<gene>
    <name evidence="2" type="ORF">K227x_28030</name>
</gene>
<keyword evidence="1" id="KW-0812">Transmembrane</keyword>
<evidence type="ECO:0000313" key="2">
    <source>
        <dbReference type="EMBL" id="QDT04412.1"/>
    </source>
</evidence>
<feature type="transmembrane region" description="Helical" evidence="1">
    <location>
        <begin position="63"/>
        <end position="82"/>
    </location>
</feature>
<dbReference type="Proteomes" id="UP000318538">
    <property type="component" value="Chromosome"/>
</dbReference>
<evidence type="ECO:0000313" key="3">
    <source>
        <dbReference type="Proteomes" id="UP000318538"/>
    </source>
</evidence>
<evidence type="ECO:0000256" key="1">
    <source>
        <dbReference type="SAM" id="Phobius"/>
    </source>
</evidence>
<accession>A0A517NBA1</accession>
<proteinExistence type="predicted"/>
<sequence>MLALVPLIGYLAMFSWIRISGRSMVTSGGRDIAAIAIAVAGMLAVGPAELFFPSTAATVFGPIVWLALAAFYGLVVSLIALTSAPKLVVFGRTPEETYPPLLRAATRLDPSTIGDANQLQVHLPALGIHLRVDGQRGLDHARILAFEPVGSPRFWNALLGNLRHEMAQSPAPAPRRGFAMLTITTLLIAFLAWKGFGDRALVVEGFRDWLWR</sequence>
<keyword evidence="1" id="KW-0472">Membrane</keyword>
<feature type="transmembrane region" description="Helical" evidence="1">
    <location>
        <begin position="32"/>
        <end position="51"/>
    </location>
</feature>
<name>A0A517NBA1_9BACT</name>
<organism evidence="2 3">
    <name type="scientific">Rubripirellula lacrimiformis</name>
    <dbReference type="NCBI Taxonomy" id="1930273"/>
    <lineage>
        <taxon>Bacteria</taxon>
        <taxon>Pseudomonadati</taxon>
        <taxon>Planctomycetota</taxon>
        <taxon>Planctomycetia</taxon>
        <taxon>Pirellulales</taxon>
        <taxon>Pirellulaceae</taxon>
        <taxon>Rubripirellula</taxon>
    </lineage>
</organism>
<keyword evidence="1" id="KW-1133">Transmembrane helix</keyword>
<dbReference type="AlphaFoldDB" id="A0A517NBA1"/>